<dbReference type="GO" id="GO:0016020">
    <property type="term" value="C:membrane"/>
    <property type="evidence" value="ECO:0007669"/>
    <property type="project" value="UniProtKB-SubCell"/>
</dbReference>
<dbReference type="AlphaFoldDB" id="A0A1G9I7B6"/>
<dbReference type="STRING" id="393762.SAMN05660472_02819"/>
<dbReference type="NCBIfam" id="TIGR01593">
    <property type="entry name" value="holin_tox_secr"/>
    <property type="match status" value="1"/>
</dbReference>
<evidence type="ECO:0000256" key="3">
    <source>
        <dbReference type="ARBA" id="ARBA00022989"/>
    </source>
</evidence>
<accession>A0A1G9I7B6</accession>
<protein>
    <submittedName>
        <fullName evidence="6">Holin, Cph1 family</fullName>
    </submittedName>
</protein>
<dbReference type="OrthoDB" id="88184at2"/>
<keyword evidence="2 5" id="KW-0812">Transmembrane</keyword>
<evidence type="ECO:0000256" key="1">
    <source>
        <dbReference type="ARBA" id="ARBA00004141"/>
    </source>
</evidence>
<keyword evidence="7" id="KW-1185">Reference proteome</keyword>
<dbReference type="RefSeq" id="WP_090554752.1">
    <property type="nucleotide sequence ID" value="NZ_FNFP01000010.1"/>
</dbReference>
<feature type="transmembrane region" description="Helical" evidence="5">
    <location>
        <begin position="20"/>
        <end position="41"/>
    </location>
</feature>
<evidence type="ECO:0000313" key="6">
    <source>
        <dbReference type="EMBL" id="SDL21141.1"/>
    </source>
</evidence>
<name>A0A1G9I7B6_9FIRM</name>
<organism evidence="6 7">
    <name type="scientific">Natronincola ferrireducens</name>
    <dbReference type="NCBI Taxonomy" id="393762"/>
    <lineage>
        <taxon>Bacteria</taxon>
        <taxon>Bacillati</taxon>
        <taxon>Bacillota</taxon>
        <taxon>Clostridia</taxon>
        <taxon>Peptostreptococcales</taxon>
        <taxon>Natronincolaceae</taxon>
        <taxon>Natronincola</taxon>
    </lineage>
</organism>
<sequence>MNYKQIINTTIAALGTTLTYLIGGWDAILKILAVLMIIDYLTGLMKAYKNKNVASDIGFNGLLKKAAILLVIILAHQLDLVINGDTPIFRTIACYFYIANEGISVTENVALLGVPLPSGITEALNKLKESNN</sequence>
<keyword evidence="3 5" id="KW-1133">Transmembrane helix</keyword>
<comment type="subcellular location">
    <subcellularLocation>
        <location evidence="1">Membrane</location>
        <topology evidence="1">Multi-pass membrane protein</topology>
    </subcellularLocation>
</comment>
<proteinExistence type="predicted"/>
<dbReference type="InterPro" id="IPR006480">
    <property type="entry name" value="Phage_holin_4_1"/>
</dbReference>
<evidence type="ECO:0000256" key="2">
    <source>
        <dbReference type="ARBA" id="ARBA00022692"/>
    </source>
</evidence>
<dbReference type="Proteomes" id="UP000198718">
    <property type="component" value="Unassembled WGS sequence"/>
</dbReference>
<reference evidence="6 7" key="1">
    <citation type="submission" date="2016-10" db="EMBL/GenBank/DDBJ databases">
        <authorList>
            <person name="de Groot N.N."/>
        </authorList>
    </citation>
    <scope>NUCLEOTIDE SEQUENCE [LARGE SCALE GENOMIC DNA]</scope>
    <source>
        <strain evidence="6 7">DSM 18346</strain>
    </source>
</reference>
<gene>
    <name evidence="6" type="ORF">SAMN05660472_02819</name>
</gene>
<dbReference type="EMBL" id="FNFP01000010">
    <property type="protein sequence ID" value="SDL21141.1"/>
    <property type="molecule type" value="Genomic_DNA"/>
</dbReference>
<evidence type="ECO:0000313" key="7">
    <source>
        <dbReference type="Proteomes" id="UP000198718"/>
    </source>
</evidence>
<dbReference type="Pfam" id="PF05105">
    <property type="entry name" value="Phage_holin_4_1"/>
    <property type="match status" value="1"/>
</dbReference>
<evidence type="ECO:0000256" key="5">
    <source>
        <dbReference type="SAM" id="Phobius"/>
    </source>
</evidence>
<keyword evidence="4 5" id="KW-0472">Membrane</keyword>
<evidence type="ECO:0000256" key="4">
    <source>
        <dbReference type="ARBA" id="ARBA00023136"/>
    </source>
</evidence>